<dbReference type="Proteomes" id="UP000597762">
    <property type="component" value="Unassembled WGS sequence"/>
</dbReference>
<keyword evidence="2" id="KW-1185">Reference proteome</keyword>
<proteinExistence type="predicted"/>
<gene>
    <name evidence="1" type="ORF">SPHA_14679</name>
</gene>
<dbReference type="AlphaFoldDB" id="A0A812BC66"/>
<reference evidence="1" key="1">
    <citation type="submission" date="2021-01" db="EMBL/GenBank/DDBJ databases">
        <authorList>
            <person name="Li R."/>
            <person name="Bekaert M."/>
        </authorList>
    </citation>
    <scope>NUCLEOTIDE SEQUENCE</scope>
    <source>
        <strain evidence="1">Farmed</strain>
    </source>
</reference>
<accession>A0A812BC66</accession>
<evidence type="ECO:0000313" key="2">
    <source>
        <dbReference type="Proteomes" id="UP000597762"/>
    </source>
</evidence>
<protein>
    <submittedName>
        <fullName evidence="1">Uncharacterized protein</fullName>
    </submittedName>
</protein>
<sequence>MPPPMAAFRESTELWAGLLVMDSFTPQIKSYCSRVRRTPKSGLHHSPQHHLVDLSGDSQALLKEERKHDVPLAGDVAKDHGRRKLRMLHGGNLIHVFADRPIVLPVVWYWMIFFSLEKNLSIPADPCLSSFSKTAALTSLDNLQAFVMSMRRSSTCDSPCQRRSWRSSGFCLLDGGDDLVGLNRTNVVGLSFGSKLVHVLTRLPLPPNVHDHGPLEPKQGHHFRRLLPGAKSYYRCSAFIFNPGVG</sequence>
<name>A0A812BC66_ACAPH</name>
<organism evidence="1 2">
    <name type="scientific">Acanthosepion pharaonis</name>
    <name type="common">Pharaoh cuttlefish</name>
    <name type="synonym">Sepia pharaonis</name>
    <dbReference type="NCBI Taxonomy" id="158019"/>
    <lineage>
        <taxon>Eukaryota</taxon>
        <taxon>Metazoa</taxon>
        <taxon>Spiralia</taxon>
        <taxon>Lophotrochozoa</taxon>
        <taxon>Mollusca</taxon>
        <taxon>Cephalopoda</taxon>
        <taxon>Coleoidea</taxon>
        <taxon>Decapodiformes</taxon>
        <taxon>Sepiida</taxon>
        <taxon>Sepiina</taxon>
        <taxon>Sepiidae</taxon>
        <taxon>Acanthosepion</taxon>
    </lineage>
</organism>
<comment type="caution">
    <text evidence="1">The sequence shown here is derived from an EMBL/GenBank/DDBJ whole genome shotgun (WGS) entry which is preliminary data.</text>
</comment>
<evidence type="ECO:0000313" key="1">
    <source>
        <dbReference type="EMBL" id="CAE1177479.1"/>
    </source>
</evidence>
<dbReference type="EMBL" id="CAHIKZ030000502">
    <property type="protein sequence ID" value="CAE1177479.1"/>
    <property type="molecule type" value="Genomic_DNA"/>
</dbReference>